<gene>
    <name evidence="5" type="ORF">V8V93_00875</name>
</gene>
<dbReference type="InterPro" id="IPR002173">
    <property type="entry name" value="Carboh/pur_kinase_PfkB_CS"/>
</dbReference>
<dbReference type="InterPro" id="IPR050306">
    <property type="entry name" value="PfkB_Carbo_kinase"/>
</dbReference>
<evidence type="ECO:0000313" key="5">
    <source>
        <dbReference type="EMBL" id="WWX22765.1"/>
    </source>
</evidence>
<keyword evidence="6" id="KW-1185">Reference proteome</keyword>
<dbReference type="PANTHER" id="PTHR43085">
    <property type="entry name" value="HEXOKINASE FAMILY MEMBER"/>
    <property type="match status" value="1"/>
</dbReference>
<evidence type="ECO:0000256" key="2">
    <source>
        <dbReference type="ARBA" id="ARBA00022679"/>
    </source>
</evidence>
<evidence type="ECO:0000256" key="3">
    <source>
        <dbReference type="ARBA" id="ARBA00022777"/>
    </source>
</evidence>
<dbReference type="EC" id="2.7.1.-" evidence="5"/>
<accession>A0ABZ2IVP6</accession>
<dbReference type="RefSeq" id="WP_338668482.1">
    <property type="nucleotide sequence ID" value="NZ_CP146609.1"/>
</dbReference>
<dbReference type="Gene3D" id="3.40.1190.20">
    <property type="match status" value="1"/>
</dbReference>
<protein>
    <submittedName>
        <fullName evidence="5">Carbohydrate kinase</fullName>
        <ecNumber evidence="5">2.7.1.-</ecNumber>
    </submittedName>
</protein>
<reference evidence="5 6" key="1">
    <citation type="submission" date="2024-03" db="EMBL/GenBank/DDBJ databases">
        <title>Phenotype and Genome Characterization of a Sulfate-Reducing Bacterium Pseudodesulfovibrio sp. strain 5S69, isolated from Petroleum Reservoir in Tatarstan (Russia).</title>
        <authorList>
            <person name="Bidzhieva S.K."/>
            <person name="Kadnikov V."/>
            <person name="Tourova T.P."/>
            <person name="Samigullina S.R."/>
            <person name="Sokolova D.S."/>
            <person name="Poltaraus A.B."/>
            <person name="Avtukh A.N."/>
            <person name="Tereshina V.M."/>
            <person name="Mardanov A.V."/>
            <person name="Nazina T.N."/>
        </authorList>
    </citation>
    <scope>NUCLEOTIDE SEQUENCE [LARGE SCALE GENOMIC DNA]</scope>
    <source>
        <strain evidence="5 6">5S69</strain>
    </source>
</reference>
<evidence type="ECO:0000256" key="1">
    <source>
        <dbReference type="ARBA" id="ARBA00010688"/>
    </source>
</evidence>
<keyword evidence="2 5" id="KW-0808">Transferase</keyword>
<keyword evidence="5" id="KW-0548">Nucleotidyltransferase</keyword>
<proteinExistence type="inferred from homology"/>
<organism evidence="5 6">
    <name type="scientific">Pseudodesulfovibrio methanolicus</name>
    <dbReference type="NCBI Taxonomy" id="3126690"/>
    <lineage>
        <taxon>Bacteria</taxon>
        <taxon>Pseudomonadati</taxon>
        <taxon>Thermodesulfobacteriota</taxon>
        <taxon>Desulfovibrionia</taxon>
        <taxon>Desulfovibrionales</taxon>
        <taxon>Desulfovibrionaceae</taxon>
    </lineage>
</organism>
<dbReference type="CDD" id="cd01167">
    <property type="entry name" value="bac_FRK"/>
    <property type="match status" value="1"/>
</dbReference>
<dbReference type="SUPFAM" id="SSF53613">
    <property type="entry name" value="Ribokinase-like"/>
    <property type="match status" value="1"/>
</dbReference>
<dbReference type="InterPro" id="IPR011611">
    <property type="entry name" value="PfkB_dom"/>
</dbReference>
<keyword evidence="3 5" id="KW-0418">Kinase</keyword>
<dbReference type="PROSITE" id="PS00583">
    <property type="entry name" value="PFKB_KINASES_1"/>
    <property type="match status" value="1"/>
</dbReference>
<feature type="domain" description="Carbohydrate kinase PfkB" evidence="4">
    <location>
        <begin position="23"/>
        <end position="286"/>
    </location>
</feature>
<dbReference type="EMBL" id="CP146609">
    <property type="protein sequence ID" value="WWX22765.1"/>
    <property type="molecule type" value="Genomic_DNA"/>
</dbReference>
<dbReference type="Proteomes" id="UP001385389">
    <property type="component" value="Chromosome"/>
</dbReference>
<dbReference type="GO" id="GO:0016779">
    <property type="term" value="F:nucleotidyltransferase activity"/>
    <property type="evidence" value="ECO:0007669"/>
    <property type="project" value="UniProtKB-KW"/>
</dbReference>
<dbReference type="GO" id="GO:0016301">
    <property type="term" value="F:kinase activity"/>
    <property type="evidence" value="ECO:0007669"/>
    <property type="project" value="UniProtKB-KW"/>
</dbReference>
<evidence type="ECO:0000259" key="4">
    <source>
        <dbReference type="Pfam" id="PF00294"/>
    </source>
</evidence>
<evidence type="ECO:0000313" key="6">
    <source>
        <dbReference type="Proteomes" id="UP001385389"/>
    </source>
</evidence>
<dbReference type="Pfam" id="PF00294">
    <property type="entry name" value="PfkB"/>
    <property type="match status" value="1"/>
</dbReference>
<dbReference type="PANTHER" id="PTHR43085:SF57">
    <property type="entry name" value="CARBOHYDRATE KINASE PFKB DOMAIN-CONTAINING PROTEIN"/>
    <property type="match status" value="1"/>
</dbReference>
<comment type="similarity">
    <text evidence="1">Belongs to the carbohydrate kinase PfkB family.</text>
</comment>
<sequence>MQPILAVGLGEILWDVLPQTRLLGGAPANFAYHLNALGGAGVPVSRVGDDNLGREALSLLVCLGLNIDAVSLDPDHPTGTVDARVDADGVATYVFPDDVAWDFLTLDQSALTLAANADAVCFGSLAQRAEVSRRAVHRFLAGASKALKVFDINLRQDFYTPALLAASLDAADVLKINDAELDTVTRLFSLPPGEQPALRALMERHGLELAVLTRGDKGSLLLSSDTVADLPGEPVGVVDTIGAGDAFTAALVLGYLKQWPLDKINRYAAKVAAYVCTQPGAMPEVPDELRLA</sequence>
<dbReference type="PROSITE" id="PS00584">
    <property type="entry name" value="PFKB_KINASES_2"/>
    <property type="match status" value="1"/>
</dbReference>
<dbReference type="InterPro" id="IPR029056">
    <property type="entry name" value="Ribokinase-like"/>
</dbReference>
<name>A0ABZ2IVP6_9BACT</name>